<feature type="region of interest" description="Disordered" evidence="1">
    <location>
        <begin position="1"/>
        <end position="25"/>
    </location>
</feature>
<dbReference type="EMBL" id="VSSQ01082499">
    <property type="protein sequence ID" value="MPN31102.1"/>
    <property type="molecule type" value="Genomic_DNA"/>
</dbReference>
<gene>
    <name evidence="2" type="ORF">SDC9_178576</name>
</gene>
<feature type="region of interest" description="Disordered" evidence="1">
    <location>
        <begin position="84"/>
        <end position="119"/>
    </location>
</feature>
<protein>
    <submittedName>
        <fullName evidence="2">Uncharacterized protein</fullName>
    </submittedName>
</protein>
<reference evidence="2" key="1">
    <citation type="submission" date="2019-08" db="EMBL/GenBank/DDBJ databases">
        <authorList>
            <person name="Kucharzyk K."/>
            <person name="Murdoch R.W."/>
            <person name="Higgins S."/>
            <person name="Loffler F."/>
        </authorList>
    </citation>
    <scope>NUCLEOTIDE SEQUENCE</scope>
</reference>
<evidence type="ECO:0000313" key="2">
    <source>
        <dbReference type="EMBL" id="MPN31102.1"/>
    </source>
</evidence>
<organism evidence="2">
    <name type="scientific">bioreactor metagenome</name>
    <dbReference type="NCBI Taxonomy" id="1076179"/>
    <lineage>
        <taxon>unclassified sequences</taxon>
        <taxon>metagenomes</taxon>
        <taxon>ecological metagenomes</taxon>
    </lineage>
</organism>
<evidence type="ECO:0000256" key="1">
    <source>
        <dbReference type="SAM" id="MobiDB-lite"/>
    </source>
</evidence>
<proteinExistence type="predicted"/>
<sequence length="171" mass="17682">MADAVPDPVGGGSVQHPRRVGGADHPVAGAEAVLSAAEPRVGLPAAGDRLGRQRLVDPHGVFHHGAGRAGHPVLPARPDRRFFVGQPDFEPRTGGGSGVDDSAVRDLLPGGDRHHGRSQHVGRPQIAAPLHPARNAVGAVHLDRPLFHSGHPGGGLFLAAGDDRKSLWNPG</sequence>
<dbReference type="AlphaFoldDB" id="A0A645GYH9"/>
<accession>A0A645GYH9</accession>
<comment type="caution">
    <text evidence="2">The sequence shown here is derived from an EMBL/GenBank/DDBJ whole genome shotgun (WGS) entry which is preliminary data.</text>
</comment>
<name>A0A645GYH9_9ZZZZ</name>